<dbReference type="Proteomes" id="UP001500791">
    <property type="component" value="Unassembled WGS sequence"/>
</dbReference>
<gene>
    <name evidence="1" type="ORF">GCM10009093_07310</name>
</gene>
<evidence type="ECO:0000313" key="1">
    <source>
        <dbReference type="EMBL" id="GAA0382875.1"/>
    </source>
</evidence>
<dbReference type="EMBL" id="BAAAEJ010000003">
    <property type="protein sequence ID" value="GAA0382875.1"/>
    <property type="molecule type" value="Genomic_DNA"/>
</dbReference>
<organism evidence="1 2">
    <name type="scientific">Brevundimonas terrae</name>
    <dbReference type="NCBI Taxonomy" id="363631"/>
    <lineage>
        <taxon>Bacteria</taxon>
        <taxon>Pseudomonadati</taxon>
        <taxon>Pseudomonadota</taxon>
        <taxon>Alphaproteobacteria</taxon>
        <taxon>Caulobacterales</taxon>
        <taxon>Caulobacteraceae</taxon>
        <taxon>Brevundimonas</taxon>
    </lineage>
</organism>
<evidence type="ECO:0000313" key="2">
    <source>
        <dbReference type="Proteomes" id="UP001500791"/>
    </source>
</evidence>
<proteinExistence type="predicted"/>
<dbReference type="RefSeq" id="WP_167175035.1">
    <property type="nucleotide sequence ID" value="NZ_BAAAEJ010000003.1"/>
</dbReference>
<protein>
    <submittedName>
        <fullName evidence="1">Uncharacterized protein</fullName>
    </submittedName>
</protein>
<sequence>MLEAPSEDPHRLSLDQAIAKAVMERQAAGARARPDADALALRHILKDMHPTQRSAVRAVLGRMEAGLGRQVMACGGVSQLLAADRWGPFARPLAEPEQAIEAAQKGARVLVDIGTRPWWAKLLATPDIRVIAALPDDARARPRSLMISNETSGPTGDDRTFWVTDSPMTDAAIIQSLSTNGLAAETLAQSGALKLFVLSGYVQAEDGRLQGAPGQLSGIIGAAPIF</sequence>
<name>A0ABN0Y4I2_9CAUL</name>
<comment type="caution">
    <text evidence="1">The sequence shown here is derived from an EMBL/GenBank/DDBJ whole genome shotgun (WGS) entry which is preliminary data.</text>
</comment>
<keyword evidence="2" id="KW-1185">Reference proteome</keyword>
<accession>A0ABN0Y4I2</accession>
<reference evidence="1 2" key="1">
    <citation type="journal article" date="2019" name="Int. J. Syst. Evol. Microbiol.">
        <title>The Global Catalogue of Microorganisms (GCM) 10K type strain sequencing project: providing services to taxonomists for standard genome sequencing and annotation.</title>
        <authorList>
            <consortium name="The Broad Institute Genomics Platform"/>
            <consortium name="The Broad Institute Genome Sequencing Center for Infectious Disease"/>
            <person name="Wu L."/>
            <person name="Ma J."/>
        </authorList>
    </citation>
    <scope>NUCLEOTIDE SEQUENCE [LARGE SCALE GENOMIC DNA]</scope>
    <source>
        <strain evidence="1 2">JCM 13476</strain>
    </source>
</reference>